<accession>A0ACB9ZEY2</accession>
<evidence type="ECO:0000313" key="1">
    <source>
        <dbReference type="EMBL" id="KAI4869927.1"/>
    </source>
</evidence>
<keyword evidence="2" id="KW-1185">Reference proteome</keyword>
<reference evidence="1 2" key="1">
    <citation type="journal article" date="2022" name="New Phytol.">
        <title>Ecological generalism drives hyperdiversity of secondary metabolite gene clusters in xylarialean endophytes.</title>
        <authorList>
            <person name="Franco M.E.E."/>
            <person name="Wisecaver J.H."/>
            <person name="Arnold A.E."/>
            <person name="Ju Y.M."/>
            <person name="Slot J.C."/>
            <person name="Ahrendt S."/>
            <person name="Moore L.P."/>
            <person name="Eastman K.E."/>
            <person name="Scott K."/>
            <person name="Konkel Z."/>
            <person name="Mondo S.J."/>
            <person name="Kuo A."/>
            <person name="Hayes R.D."/>
            <person name="Haridas S."/>
            <person name="Andreopoulos B."/>
            <person name="Riley R."/>
            <person name="LaButti K."/>
            <person name="Pangilinan J."/>
            <person name="Lipzen A."/>
            <person name="Amirebrahimi M."/>
            <person name="Yan J."/>
            <person name="Adam C."/>
            <person name="Keymanesh K."/>
            <person name="Ng V."/>
            <person name="Louie K."/>
            <person name="Northen T."/>
            <person name="Drula E."/>
            <person name="Henrissat B."/>
            <person name="Hsieh H.M."/>
            <person name="Youens-Clark K."/>
            <person name="Lutzoni F."/>
            <person name="Miadlikowska J."/>
            <person name="Eastwood D.C."/>
            <person name="Hamelin R.C."/>
            <person name="Grigoriev I.V."/>
            <person name="U'Ren J.M."/>
        </authorList>
    </citation>
    <scope>NUCLEOTIDE SEQUENCE [LARGE SCALE GENOMIC DNA]</scope>
    <source>
        <strain evidence="1 2">CBS 119005</strain>
    </source>
</reference>
<name>A0ACB9ZEY2_9PEZI</name>
<organism evidence="1 2">
    <name type="scientific">Hypoxylon rubiginosum</name>
    <dbReference type="NCBI Taxonomy" id="110542"/>
    <lineage>
        <taxon>Eukaryota</taxon>
        <taxon>Fungi</taxon>
        <taxon>Dikarya</taxon>
        <taxon>Ascomycota</taxon>
        <taxon>Pezizomycotina</taxon>
        <taxon>Sordariomycetes</taxon>
        <taxon>Xylariomycetidae</taxon>
        <taxon>Xylariales</taxon>
        <taxon>Hypoxylaceae</taxon>
        <taxon>Hypoxylon</taxon>
    </lineage>
</organism>
<sequence length="545" mass="60888">MQHHNQSDESERSRGRSWVRSGCTKCKSRRKKCDEVKPRCGPCARLGFNCDYDSVWRPPNTQINKPCRRQHPSRTVRHSWSLSLSSESKPYQSFNVPNIADEDEDIVTASNQGNEDMQSESERRPENASTNTNKPCSRFSEPTLCWSLSLTGTCQSVADPACTHYLSYYVGHLSKLLVMVDTASNPLRDTIIPRMTCSSTLLKAVCAVSACHLSQRSDNSFASRDGLLALKYYSQVLSSLAGFLTDHASIDRYSADIIVLTTAFLCKYEIIRGSTREWRHHLIGLMQLVKGLAMSPNLSIEVRRFIQSFIIYHHEVAKITSCSRKDSDAISESIASIKQNTTSEAEEPDAYMGFTERIVEIFGRISRLSNTDGSAVMSKAEEIYQELQSWKISDTAYTAHHGVSASDLHYLRCIAEAFHSAAIIYYVSMTESLPHLRGPTASSKYDSISRCFDALCQIPDGMACESALILPLFVMGCESDFPAQQAYAIQRLRGLETSVGLGNINRARIIAEQVKADASSRYQVTEVGPRWSRATDNLGWDLIVT</sequence>
<comment type="caution">
    <text evidence="1">The sequence shown here is derived from an EMBL/GenBank/DDBJ whole genome shotgun (WGS) entry which is preliminary data.</text>
</comment>
<gene>
    <name evidence="1" type="ORF">F4820DRAFT_405504</name>
</gene>
<proteinExistence type="predicted"/>
<dbReference type="EMBL" id="MU393427">
    <property type="protein sequence ID" value="KAI4869927.1"/>
    <property type="molecule type" value="Genomic_DNA"/>
</dbReference>
<protein>
    <submittedName>
        <fullName evidence="1">Fungal-specific transcription factor domain-containing protein</fullName>
    </submittedName>
</protein>
<evidence type="ECO:0000313" key="2">
    <source>
        <dbReference type="Proteomes" id="UP001497700"/>
    </source>
</evidence>
<dbReference type="Proteomes" id="UP001497700">
    <property type="component" value="Unassembled WGS sequence"/>
</dbReference>